<keyword evidence="1" id="KW-0732">Signal</keyword>
<evidence type="ECO:0000313" key="4">
    <source>
        <dbReference type="Proteomes" id="UP000799640"/>
    </source>
</evidence>
<keyword evidence="4" id="KW-1185">Reference proteome</keyword>
<dbReference type="EMBL" id="ML996688">
    <property type="protein sequence ID" value="KAF2404465.1"/>
    <property type="molecule type" value="Genomic_DNA"/>
</dbReference>
<protein>
    <recommendedName>
        <fullName evidence="2">TNT domain-containing protein</fullName>
    </recommendedName>
</protein>
<evidence type="ECO:0000256" key="1">
    <source>
        <dbReference type="SAM" id="SignalP"/>
    </source>
</evidence>
<name>A0A6G1I8Z9_9PEZI</name>
<dbReference type="PANTHER" id="PTHR42059:SF1">
    <property type="entry name" value="TNT DOMAIN-CONTAINING PROTEIN"/>
    <property type="match status" value="1"/>
</dbReference>
<dbReference type="PANTHER" id="PTHR42059">
    <property type="entry name" value="TNT DOMAIN-CONTAINING PROTEIN"/>
    <property type="match status" value="1"/>
</dbReference>
<feature type="signal peptide" evidence="1">
    <location>
        <begin position="1"/>
        <end position="18"/>
    </location>
</feature>
<gene>
    <name evidence="3" type="ORF">EJ06DRAFT_526545</name>
</gene>
<dbReference type="AlphaFoldDB" id="A0A6G1I8Z9"/>
<reference evidence="3" key="1">
    <citation type="journal article" date="2020" name="Stud. Mycol.">
        <title>101 Dothideomycetes genomes: a test case for predicting lifestyles and emergence of pathogens.</title>
        <authorList>
            <person name="Haridas S."/>
            <person name="Albert R."/>
            <person name="Binder M."/>
            <person name="Bloem J."/>
            <person name="Labutti K."/>
            <person name="Salamov A."/>
            <person name="Andreopoulos B."/>
            <person name="Baker S."/>
            <person name="Barry K."/>
            <person name="Bills G."/>
            <person name="Bluhm B."/>
            <person name="Cannon C."/>
            <person name="Castanera R."/>
            <person name="Culley D."/>
            <person name="Daum C."/>
            <person name="Ezra D."/>
            <person name="Gonzalez J."/>
            <person name="Henrissat B."/>
            <person name="Kuo A."/>
            <person name="Liang C."/>
            <person name="Lipzen A."/>
            <person name="Lutzoni F."/>
            <person name="Magnuson J."/>
            <person name="Mondo S."/>
            <person name="Nolan M."/>
            <person name="Ohm R."/>
            <person name="Pangilinan J."/>
            <person name="Park H.-J."/>
            <person name="Ramirez L."/>
            <person name="Alfaro M."/>
            <person name="Sun H."/>
            <person name="Tritt A."/>
            <person name="Yoshinaga Y."/>
            <person name="Zwiers L.-H."/>
            <person name="Turgeon B."/>
            <person name="Goodwin S."/>
            <person name="Spatafora J."/>
            <person name="Crous P."/>
            <person name="Grigoriev I."/>
        </authorList>
    </citation>
    <scope>NUCLEOTIDE SEQUENCE</scope>
    <source>
        <strain evidence="3">CBS 262.69</strain>
    </source>
</reference>
<dbReference type="InterPro" id="IPR025331">
    <property type="entry name" value="TNT"/>
</dbReference>
<dbReference type="Proteomes" id="UP000799640">
    <property type="component" value="Unassembled WGS sequence"/>
</dbReference>
<proteinExistence type="predicted"/>
<dbReference type="Pfam" id="PF14021">
    <property type="entry name" value="TNT"/>
    <property type="match status" value="1"/>
</dbReference>
<dbReference type="GO" id="GO:0050135">
    <property type="term" value="F:NADP+ nucleosidase activity"/>
    <property type="evidence" value="ECO:0007669"/>
    <property type="project" value="InterPro"/>
</dbReference>
<dbReference type="InterPro" id="IPR053024">
    <property type="entry name" value="Fungal_surface_NADase"/>
</dbReference>
<feature type="domain" description="TNT" evidence="2">
    <location>
        <begin position="124"/>
        <end position="218"/>
    </location>
</feature>
<dbReference type="OrthoDB" id="2923349at2759"/>
<evidence type="ECO:0000313" key="3">
    <source>
        <dbReference type="EMBL" id="KAF2404465.1"/>
    </source>
</evidence>
<sequence>MYAFALTQTLFLLSLVNAAPMGRLDKRDTDLNPSRCPDFCAGTTRSGDVTQFVCGDPRLGPVALPTGIPLAAVAGSASTYHRFGGLCPGDYLAKWTGFDGLYVYPGSSGFALDTAGRPMAGNLTLSAGTLLDRFGSEYGSFMSPAGAPYAQRALPPTNLNAASGAAYPFNYHVYAVARPLVVLAGPIAPWFGQPAMGVQFQMLKAVGGLVDDGYLVKVNTSALGE</sequence>
<feature type="chain" id="PRO_5026139334" description="TNT domain-containing protein" evidence="1">
    <location>
        <begin position="19"/>
        <end position="225"/>
    </location>
</feature>
<evidence type="ECO:0000259" key="2">
    <source>
        <dbReference type="Pfam" id="PF14021"/>
    </source>
</evidence>
<accession>A0A6G1I8Z9</accession>
<organism evidence="3 4">
    <name type="scientific">Trichodelitschia bisporula</name>
    <dbReference type="NCBI Taxonomy" id="703511"/>
    <lineage>
        <taxon>Eukaryota</taxon>
        <taxon>Fungi</taxon>
        <taxon>Dikarya</taxon>
        <taxon>Ascomycota</taxon>
        <taxon>Pezizomycotina</taxon>
        <taxon>Dothideomycetes</taxon>
        <taxon>Dothideomycetes incertae sedis</taxon>
        <taxon>Phaeotrichales</taxon>
        <taxon>Phaeotrichaceae</taxon>
        <taxon>Trichodelitschia</taxon>
    </lineage>
</organism>